<dbReference type="Pfam" id="PF02113">
    <property type="entry name" value="Peptidase_S13"/>
    <property type="match status" value="2"/>
</dbReference>
<dbReference type="GO" id="GO:0004185">
    <property type="term" value="F:serine-type carboxypeptidase activity"/>
    <property type="evidence" value="ECO:0007669"/>
    <property type="project" value="InterPro"/>
</dbReference>
<reference evidence="4" key="1">
    <citation type="submission" date="2016-09" db="EMBL/GenBank/DDBJ databases">
        <title>Draft genome of thermotolerant cyanobacterium Desertifilum sp. strain IPPAS B-1220.</title>
        <authorList>
            <person name="Sinetova M.A."/>
            <person name="Bolakhan K."/>
            <person name="Zayadan B.K."/>
            <person name="Mironov K.S."/>
            <person name="Ustinova V."/>
            <person name="Kupriyanova E.V."/>
            <person name="Sidorov R.A."/>
            <person name="Skrypnik A.N."/>
            <person name="Gogoleva N.E."/>
            <person name="Gogolev Y.V."/>
            <person name="Los D.A."/>
        </authorList>
    </citation>
    <scope>NUCLEOTIDE SEQUENCE [LARGE SCALE GENOMIC DNA]</scope>
    <source>
        <strain evidence="4">IPPAS B-1220</strain>
    </source>
</reference>
<dbReference type="PRINTS" id="PR00922">
    <property type="entry name" value="DADACBPTASE3"/>
</dbReference>
<accession>A0A1E5QPI8</accession>
<dbReference type="AlphaFoldDB" id="A0A1E5QPI8"/>
<keyword evidence="4" id="KW-0645">Protease</keyword>
<dbReference type="PANTHER" id="PTHR30023:SF0">
    <property type="entry name" value="PENICILLIN-SENSITIVE CARBOXYPEPTIDASE A"/>
    <property type="match status" value="1"/>
</dbReference>
<comment type="similarity">
    <text evidence="1">Belongs to the peptidase S13 family.</text>
</comment>
<evidence type="ECO:0000313" key="4">
    <source>
        <dbReference type="EMBL" id="OEJ76582.1"/>
    </source>
</evidence>
<organism evidence="4">
    <name type="scientific">Desertifilum tharense IPPAS B-1220</name>
    <dbReference type="NCBI Taxonomy" id="1781255"/>
    <lineage>
        <taxon>Bacteria</taxon>
        <taxon>Bacillati</taxon>
        <taxon>Cyanobacteriota</taxon>
        <taxon>Cyanophyceae</taxon>
        <taxon>Desertifilales</taxon>
        <taxon>Desertifilaceae</taxon>
        <taxon>Desertifilum</taxon>
    </lineage>
</organism>
<dbReference type="GO" id="GO:0006508">
    <property type="term" value="P:proteolysis"/>
    <property type="evidence" value="ECO:0007669"/>
    <property type="project" value="InterPro"/>
</dbReference>
<sequence length="446" mass="48418">MLDIISSGLLSLWLDTARVHQTSRATLVWQRNTHFVLPTQPDTTALQTVDEFLKLWTSRGWDREQQGVWLQTGPSLLADNQGKTPLPAASLTKVATTLAALKTWEPDYQFETVIGATGPIVNGELQGDLIITGGDDPFFVWEEAIALGNALHQLGILRVTGHLILVGNFSMNYEIDPAQVGQWLKQSFNSAEWDGAMEARHQRISPVVPRPLVAIAGGVKTTVTPVPNQTLLLRHQSLPLAKLLHHMNTYSSNALSEAIADAVGGAEVVRTTAAQAAGVPLDEILIINGSGLGAENRISPRAAVAMLMAIQREINSHNLTLADVFPVIGRDKGTAEDRQVSVPTAIKTGTLWDVSALAGVLPTRDRGLVWFAIINRGGDIENFREQQDRLLNQLIHQWGAAPNPTPAVTPQFSFNPELLKLGAPGRNQPNRDRTPLNSAESSPQPL</sequence>
<gene>
    <name evidence="4" type="ORF">BH720_03225</name>
</gene>
<dbReference type="EMBL" id="MJGC01000035">
    <property type="protein sequence ID" value="OEJ76582.1"/>
    <property type="molecule type" value="Genomic_DNA"/>
</dbReference>
<feature type="region of interest" description="Disordered" evidence="3">
    <location>
        <begin position="418"/>
        <end position="446"/>
    </location>
</feature>
<keyword evidence="2" id="KW-0378">Hydrolase</keyword>
<dbReference type="InterPro" id="IPR012338">
    <property type="entry name" value="Beta-lactam/transpept-like"/>
</dbReference>
<evidence type="ECO:0000256" key="2">
    <source>
        <dbReference type="ARBA" id="ARBA00022801"/>
    </source>
</evidence>
<keyword evidence="4" id="KW-0121">Carboxypeptidase</keyword>
<dbReference type="RefSeq" id="WP_069965721.1">
    <property type="nucleotide sequence ID" value="NZ_CM124774.1"/>
</dbReference>
<protein>
    <submittedName>
        <fullName evidence="4">D-alanyl-D-alanine carboxypeptidase</fullName>
    </submittedName>
</protein>
<dbReference type="InterPro" id="IPR000667">
    <property type="entry name" value="Peptidase_S13"/>
</dbReference>
<evidence type="ECO:0000256" key="1">
    <source>
        <dbReference type="ARBA" id="ARBA00006096"/>
    </source>
</evidence>
<name>A0A1E5QPI8_9CYAN</name>
<dbReference type="GO" id="GO:0000270">
    <property type="term" value="P:peptidoglycan metabolic process"/>
    <property type="evidence" value="ECO:0007669"/>
    <property type="project" value="TreeGrafter"/>
</dbReference>
<dbReference type="Gene3D" id="3.50.80.20">
    <property type="entry name" value="D-Ala-D-Ala carboxypeptidase C, peptidase S13"/>
    <property type="match status" value="1"/>
</dbReference>
<comment type="caution">
    <text evidence="4">The sequence shown here is derived from an EMBL/GenBank/DDBJ whole genome shotgun (WGS) entry which is preliminary data.</text>
</comment>
<dbReference type="Gene3D" id="3.40.710.10">
    <property type="entry name" value="DD-peptidase/beta-lactamase superfamily"/>
    <property type="match status" value="1"/>
</dbReference>
<proteinExistence type="inferred from homology"/>
<dbReference type="PANTHER" id="PTHR30023">
    <property type="entry name" value="D-ALANYL-D-ALANINE CARBOXYPEPTIDASE"/>
    <property type="match status" value="1"/>
</dbReference>
<feature type="compositionally biased region" description="Polar residues" evidence="3">
    <location>
        <begin position="435"/>
        <end position="446"/>
    </location>
</feature>
<dbReference type="STRING" id="1781255.BH720_03225"/>
<evidence type="ECO:0000256" key="3">
    <source>
        <dbReference type="SAM" id="MobiDB-lite"/>
    </source>
</evidence>
<dbReference type="OrthoDB" id="9802627at2"/>
<dbReference type="SUPFAM" id="SSF56601">
    <property type="entry name" value="beta-lactamase/transpeptidase-like"/>
    <property type="match status" value="1"/>
</dbReference>